<dbReference type="Gene3D" id="3.40.50.720">
    <property type="entry name" value="NAD(P)-binding Rossmann-like Domain"/>
    <property type="match status" value="1"/>
</dbReference>
<dbReference type="SUPFAM" id="SSF51735">
    <property type="entry name" value="NAD(P)-binding Rossmann-fold domains"/>
    <property type="match status" value="1"/>
</dbReference>
<accession>A0A381SJA9</accession>
<dbReference type="Pfam" id="PF01370">
    <property type="entry name" value="Epimerase"/>
    <property type="match status" value="1"/>
</dbReference>
<feature type="non-terminal residue" evidence="2">
    <location>
        <position position="1"/>
    </location>
</feature>
<protein>
    <recommendedName>
        <fullName evidence="1">NAD-dependent epimerase/dehydratase domain-containing protein</fullName>
    </recommendedName>
</protein>
<evidence type="ECO:0000259" key="1">
    <source>
        <dbReference type="Pfam" id="PF01370"/>
    </source>
</evidence>
<sequence>VKAVVTGGAGFIGSTLVDRLLADGHDVV</sequence>
<dbReference type="EMBL" id="UINC01003107">
    <property type="protein sequence ID" value="SVA03421.1"/>
    <property type="molecule type" value="Genomic_DNA"/>
</dbReference>
<organism evidence="2">
    <name type="scientific">marine metagenome</name>
    <dbReference type="NCBI Taxonomy" id="408172"/>
    <lineage>
        <taxon>unclassified sequences</taxon>
        <taxon>metagenomes</taxon>
        <taxon>ecological metagenomes</taxon>
    </lineage>
</organism>
<feature type="non-terminal residue" evidence="2">
    <location>
        <position position="28"/>
    </location>
</feature>
<evidence type="ECO:0000313" key="2">
    <source>
        <dbReference type="EMBL" id="SVA03421.1"/>
    </source>
</evidence>
<dbReference type="InterPro" id="IPR001509">
    <property type="entry name" value="Epimerase_deHydtase"/>
</dbReference>
<gene>
    <name evidence="2" type="ORF">METZ01_LOCUS56275</name>
</gene>
<dbReference type="InterPro" id="IPR036291">
    <property type="entry name" value="NAD(P)-bd_dom_sf"/>
</dbReference>
<dbReference type="AlphaFoldDB" id="A0A381SJA9"/>
<feature type="domain" description="NAD-dependent epimerase/dehydratase" evidence="1">
    <location>
        <begin position="3"/>
        <end position="28"/>
    </location>
</feature>
<proteinExistence type="predicted"/>
<name>A0A381SJA9_9ZZZZ</name>
<reference evidence="2" key="1">
    <citation type="submission" date="2018-05" db="EMBL/GenBank/DDBJ databases">
        <authorList>
            <person name="Lanie J.A."/>
            <person name="Ng W.-L."/>
            <person name="Kazmierczak K.M."/>
            <person name="Andrzejewski T.M."/>
            <person name="Davidsen T.M."/>
            <person name="Wayne K.J."/>
            <person name="Tettelin H."/>
            <person name="Glass J.I."/>
            <person name="Rusch D."/>
            <person name="Podicherti R."/>
            <person name="Tsui H.-C.T."/>
            <person name="Winkler M.E."/>
        </authorList>
    </citation>
    <scope>NUCLEOTIDE SEQUENCE</scope>
</reference>